<accession>A0A833EAC3</accession>
<dbReference type="InterPro" id="IPR029063">
    <property type="entry name" value="SAM-dependent_MTases_sf"/>
</dbReference>
<reference evidence="1" key="1">
    <citation type="journal article" date="2020" name="ISME J.">
        <title>Gammaproteobacteria mediating utilization of methyl-, sulfur- and petroleum organic compounds in deep ocean hydrothermal plumes.</title>
        <authorList>
            <person name="Zhou Z."/>
            <person name="Liu Y."/>
            <person name="Pan J."/>
            <person name="Cron B.R."/>
            <person name="Toner B.M."/>
            <person name="Anantharaman K."/>
            <person name="Breier J.A."/>
            <person name="Dick G.J."/>
            <person name="Li M."/>
        </authorList>
    </citation>
    <scope>NUCLEOTIDE SEQUENCE</scope>
    <source>
        <strain evidence="1">SZUA-1515</strain>
    </source>
</reference>
<dbReference type="AlphaFoldDB" id="A0A833EAC3"/>
<protein>
    <recommendedName>
        <fullName evidence="3">Methyltransferase type 11 domain-containing protein</fullName>
    </recommendedName>
</protein>
<dbReference type="EMBL" id="DQVM01000115">
    <property type="protein sequence ID" value="HIQ30119.1"/>
    <property type="molecule type" value="Genomic_DNA"/>
</dbReference>
<comment type="caution">
    <text evidence="1">The sequence shown here is derived from an EMBL/GenBank/DDBJ whole genome shotgun (WGS) entry which is preliminary data.</text>
</comment>
<proteinExistence type="predicted"/>
<dbReference type="Gene3D" id="3.40.50.150">
    <property type="entry name" value="Vaccinia Virus protein VP39"/>
    <property type="match status" value="1"/>
</dbReference>
<evidence type="ECO:0000313" key="2">
    <source>
        <dbReference type="Proteomes" id="UP000608579"/>
    </source>
</evidence>
<name>A0A833EAC3_CALS0</name>
<dbReference type="SUPFAM" id="SSF53335">
    <property type="entry name" value="S-adenosyl-L-methionine-dependent methyltransferases"/>
    <property type="match status" value="1"/>
</dbReference>
<organism evidence="1 2">
    <name type="scientific">Caldiarchaeum subterraneum</name>
    <dbReference type="NCBI Taxonomy" id="311458"/>
    <lineage>
        <taxon>Archaea</taxon>
        <taxon>Nitrososphaerota</taxon>
        <taxon>Candidatus Caldarchaeales</taxon>
        <taxon>Candidatus Caldarchaeaceae</taxon>
        <taxon>Candidatus Caldarchaeum</taxon>
    </lineage>
</organism>
<sequence>MVVVLWCVDAGELIRILMDNGLQYGAKCVCIGAVDLDIVRGVADGAGDGGVVYVVEKDKGKLDELEELRKQRYGNIKPFYSPLLERIPYLPNGEFNIALLYHTLERVKPYYLTLLNETNRILRRDGKAIVVSSVKGLLSRDGIQEKDFDEAVSTTPLKLEYKVRKGKEIIAVFKRVLSDK</sequence>
<evidence type="ECO:0008006" key="3">
    <source>
        <dbReference type="Google" id="ProtNLM"/>
    </source>
</evidence>
<evidence type="ECO:0000313" key="1">
    <source>
        <dbReference type="EMBL" id="HIQ30119.1"/>
    </source>
</evidence>
<gene>
    <name evidence="1" type="ORF">EYH45_06110</name>
</gene>
<dbReference type="Proteomes" id="UP000608579">
    <property type="component" value="Unassembled WGS sequence"/>
</dbReference>